<evidence type="ECO:0000256" key="1">
    <source>
        <dbReference type="SAM" id="Phobius"/>
    </source>
</evidence>
<dbReference type="AlphaFoldDB" id="A0A0P7KDN9"/>
<gene>
    <name evidence="2" type="ORF">AKJ29_03100</name>
</gene>
<feature type="transmembrane region" description="Helical" evidence="1">
    <location>
        <begin position="345"/>
        <end position="365"/>
    </location>
</feature>
<dbReference type="EMBL" id="LKBA01000025">
    <property type="protein sequence ID" value="KPN61617.1"/>
    <property type="molecule type" value="Genomic_DNA"/>
</dbReference>
<proteinExistence type="predicted"/>
<feature type="transmembrane region" description="Helical" evidence="1">
    <location>
        <begin position="377"/>
        <end position="394"/>
    </location>
</feature>
<dbReference type="STRING" id="154981.AKJ29_03100"/>
<sequence>MGNLVILFFAALLVEGILRKWVLSSYHRPIAFLREPLLFLIYWSYLKAFIPDTRWIRPFLIYAFFITVLAFAQNMYWQYPLIVPLLAIRYFVLYIPLAFIMWQVLDEGQIRRILVFLLWVSVPVAVLVMLQFLSPVASPINKGITDDIDSRFVVIEGIIRPYGPFTFVLGQNYFAAMMTGLSLVALDQRKRFRIGPITLFLGAMSAITMGALSGGRTYFAYLLLIVLAYIFAGLTARRARVALKRLVTVTLFAAVFVTMFVVVFPQAFASMTQRQINASANEGSPILRATSMITDGFYALDEAPLLGTGIGSGTNAARAAVGVTRGFINGEMEWQRFIFEFGPPLGALMLALRTWLVIWLFHYALRVNRQTGDGSALIFWGFVGPMLLTAQISMQNQMVSINWVSVGLMLALAKQSLTARGGR</sequence>
<feature type="transmembrane region" description="Helical" evidence="1">
    <location>
        <begin position="58"/>
        <end position="76"/>
    </location>
</feature>
<keyword evidence="1" id="KW-0472">Membrane</keyword>
<feature type="transmembrane region" description="Helical" evidence="1">
    <location>
        <begin position="114"/>
        <end position="133"/>
    </location>
</feature>
<dbReference type="Proteomes" id="UP000050471">
    <property type="component" value="Unassembled WGS sequence"/>
</dbReference>
<evidence type="ECO:0000313" key="2">
    <source>
        <dbReference type="EMBL" id="KPN61617.1"/>
    </source>
</evidence>
<keyword evidence="3" id="KW-1185">Reference proteome</keyword>
<feature type="transmembrane region" description="Helical" evidence="1">
    <location>
        <begin position="82"/>
        <end position="102"/>
    </location>
</feature>
<organism evidence="2 3">
    <name type="scientific">Aliiroseovarius crassostreae</name>
    <dbReference type="NCBI Taxonomy" id="154981"/>
    <lineage>
        <taxon>Bacteria</taxon>
        <taxon>Pseudomonadati</taxon>
        <taxon>Pseudomonadota</taxon>
        <taxon>Alphaproteobacteria</taxon>
        <taxon>Rhodobacterales</taxon>
        <taxon>Paracoccaceae</taxon>
        <taxon>Aliiroseovarius</taxon>
    </lineage>
</organism>
<reference evidence="2 3" key="1">
    <citation type="submission" date="2015-09" db="EMBL/GenBank/DDBJ databases">
        <title>Draft genome sequence of Aliiroseovarius crassostreae CV919-312TSm, the causative agent of Roseovarius Oyster Disease (formerly Juvenile Oyster Disease).</title>
        <authorList>
            <person name="Kessner L."/>
            <person name="Spinard E."/>
            <person name="Nelson D."/>
        </authorList>
    </citation>
    <scope>NUCLEOTIDE SEQUENCE [LARGE SCALE GENOMIC DNA]</scope>
    <source>
        <strain evidence="2 3">CV919-312</strain>
    </source>
</reference>
<keyword evidence="1" id="KW-0812">Transmembrane</keyword>
<feature type="transmembrane region" description="Helical" evidence="1">
    <location>
        <begin position="193"/>
        <end position="212"/>
    </location>
</feature>
<feature type="transmembrane region" description="Helical" evidence="1">
    <location>
        <begin position="246"/>
        <end position="268"/>
    </location>
</feature>
<name>A0A0P7KDN9_9RHOB</name>
<feature type="transmembrane region" description="Helical" evidence="1">
    <location>
        <begin position="218"/>
        <end position="234"/>
    </location>
</feature>
<comment type="caution">
    <text evidence="2">The sequence shown here is derived from an EMBL/GenBank/DDBJ whole genome shotgun (WGS) entry which is preliminary data.</text>
</comment>
<feature type="transmembrane region" description="Helical" evidence="1">
    <location>
        <begin position="165"/>
        <end position="186"/>
    </location>
</feature>
<accession>A0A0P7KDN9</accession>
<keyword evidence="1" id="KW-1133">Transmembrane helix</keyword>
<evidence type="ECO:0000313" key="3">
    <source>
        <dbReference type="Proteomes" id="UP000050471"/>
    </source>
</evidence>
<protein>
    <submittedName>
        <fullName evidence="2">Uncharacterized protein</fullName>
    </submittedName>
</protein>